<proteinExistence type="predicted"/>
<evidence type="ECO:0000313" key="2">
    <source>
        <dbReference type="EMBL" id="RRT33594.1"/>
    </source>
</evidence>
<evidence type="ECO:0000256" key="1">
    <source>
        <dbReference type="SAM" id="MobiDB-lite"/>
    </source>
</evidence>
<accession>A0A426X289</accession>
<evidence type="ECO:0000313" key="3">
    <source>
        <dbReference type="Proteomes" id="UP000287651"/>
    </source>
</evidence>
<dbReference type="Proteomes" id="UP000287651">
    <property type="component" value="Unassembled WGS sequence"/>
</dbReference>
<organism evidence="2 3">
    <name type="scientific">Ensete ventricosum</name>
    <name type="common">Abyssinian banana</name>
    <name type="synonym">Musa ensete</name>
    <dbReference type="NCBI Taxonomy" id="4639"/>
    <lineage>
        <taxon>Eukaryota</taxon>
        <taxon>Viridiplantae</taxon>
        <taxon>Streptophyta</taxon>
        <taxon>Embryophyta</taxon>
        <taxon>Tracheophyta</taxon>
        <taxon>Spermatophyta</taxon>
        <taxon>Magnoliopsida</taxon>
        <taxon>Liliopsida</taxon>
        <taxon>Zingiberales</taxon>
        <taxon>Musaceae</taxon>
        <taxon>Ensete</taxon>
    </lineage>
</organism>
<protein>
    <submittedName>
        <fullName evidence="2">Uncharacterized protein</fullName>
    </submittedName>
</protein>
<feature type="compositionally biased region" description="Pro residues" evidence="1">
    <location>
        <begin position="62"/>
        <end position="74"/>
    </location>
</feature>
<reference evidence="2 3" key="1">
    <citation type="journal article" date="2014" name="Agronomy (Basel)">
        <title>A Draft Genome Sequence for Ensete ventricosum, the Drought-Tolerant Tree Against Hunger.</title>
        <authorList>
            <person name="Harrison J."/>
            <person name="Moore K.A."/>
            <person name="Paszkiewicz K."/>
            <person name="Jones T."/>
            <person name="Grant M."/>
            <person name="Ambacheew D."/>
            <person name="Muzemil S."/>
            <person name="Studholme D.J."/>
        </authorList>
    </citation>
    <scope>NUCLEOTIDE SEQUENCE [LARGE SCALE GENOMIC DNA]</scope>
</reference>
<comment type="caution">
    <text evidence="2">The sequence shown here is derived from an EMBL/GenBank/DDBJ whole genome shotgun (WGS) entry which is preliminary data.</text>
</comment>
<feature type="region of interest" description="Disordered" evidence="1">
    <location>
        <begin position="40"/>
        <end position="87"/>
    </location>
</feature>
<name>A0A426X289_ENSVE</name>
<dbReference type="AlphaFoldDB" id="A0A426X289"/>
<dbReference type="EMBL" id="AMZH03028655">
    <property type="protein sequence ID" value="RRT33594.1"/>
    <property type="molecule type" value="Genomic_DNA"/>
</dbReference>
<gene>
    <name evidence="2" type="ORF">B296_00055601</name>
</gene>
<sequence length="87" mass="9086">MKLSNRNLQDPGAHETLASSCHLLLLLLLSRSSSLFLSLRSRSPVDRQSKPCSHTGCGRGWPPKPAGFTPPPPARGDAGSLAAGPTG</sequence>